<protein>
    <submittedName>
        <fullName evidence="1">Uncharacterized protein</fullName>
    </submittedName>
</protein>
<reference evidence="1" key="1">
    <citation type="submission" date="2021-05" db="EMBL/GenBank/DDBJ databases">
        <authorList>
            <person name="Scholz U."/>
            <person name="Mascher M."/>
            <person name="Fiebig A."/>
        </authorList>
    </citation>
    <scope>NUCLEOTIDE SEQUENCE [LARGE SCALE GENOMIC DNA]</scope>
</reference>
<dbReference type="Proteomes" id="UP001732700">
    <property type="component" value="Chromosome 5D"/>
</dbReference>
<evidence type="ECO:0000313" key="2">
    <source>
        <dbReference type="Proteomes" id="UP001732700"/>
    </source>
</evidence>
<name>A0ACD5YD40_AVESA</name>
<reference evidence="1" key="2">
    <citation type="submission" date="2025-09" db="UniProtKB">
        <authorList>
            <consortium name="EnsemblPlants"/>
        </authorList>
    </citation>
    <scope>IDENTIFICATION</scope>
</reference>
<dbReference type="EnsemblPlants" id="AVESA.00010b.r2.5DG0940780.1">
    <property type="protein sequence ID" value="AVESA.00010b.r2.5DG0940780.1.CDS"/>
    <property type="gene ID" value="AVESA.00010b.r2.5DG0940780"/>
</dbReference>
<keyword evidence="2" id="KW-1185">Reference proteome</keyword>
<organism evidence="1 2">
    <name type="scientific">Avena sativa</name>
    <name type="common">Oat</name>
    <dbReference type="NCBI Taxonomy" id="4498"/>
    <lineage>
        <taxon>Eukaryota</taxon>
        <taxon>Viridiplantae</taxon>
        <taxon>Streptophyta</taxon>
        <taxon>Embryophyta</taxon>
        <taxon>Tracheophyta</taxon>
        <taxon>Spermatophyta</taxon>
        <taxon>Magnoliopsida</taxon>
        <taxon>Liliopsida</taxon>
        <taxon>Poales</taxon>
        <taxon>Poaceae</taxon>
        <taxon>BOP clade</taxon>
        <taxon>Pooideae</taxon>
        <taxon>Poodae</taxon>
        <taxon>Poeae</taxon>
        <taxon>Poeae Chloroplast Group 1 (Aveneae type)</taxon>
        <taxon>Aveninae</taxon>
        <taxon>Avena</taxon>
    </lineage>
</organism>
<accession>A0ACD5YD40</accession>
<evidence type="ECO:0000313" key="1">
    <source>
        <dbReference type="EnsemblPlants" id="AVESA.00010b.r2.5DG0940780.1.CDS"/>
    </source>
</evidence>
<sequence>METTGTVPAATVTTRASISHGHGGGDGGASVFFLPFPGAQGHTNPMLQFGRRLAYHGLRPTLVVTRHVLSSTDPPGDPFRVAAISDGFDADGMASCPDYADYFSRMEAVGTETLRELLQSEARAGRPVRVLVYDPHLPWALPVARAAGVATAAFFSQPCAVDIIYGELWAGRLALPATDGRELVTRGALSVELGPEDMPPFVAVPESQPVLTKTSIRQFQGLDEADDVLVNSFRDFEPEG</sequence>
<proteinExistence type="predicted"/>